<feature type="region of interest" description="Disordered" evidence="8">
    <location>
        <begin position="715"/>
        <end position="748"/>
    </location>
</feature>
<dbReference type="Pfam" id="PF01363">
    <property type="entry name" value="FYVE"/>
    <property type="match status" value="1"/>
</dbReference>
<dbReference type="InterPro" id="IPR011011">
    <property type="entry name" value="Znf_FYVE_PHD"/>
</dbReference>
<evidence type="ECO:0000256" key="4">
    <source>
        <dbReference type="ARBA" id="ARBA00022833"/>
    </source>
</evidence>
<feature type="compositionally biased region" description="Basic and acidic residues" evidence="8">
    <location>
        <begin position="1195"/>
        <end position="1207"/>
    </location>
</feature>
<evidence type="ECO:0000313" key="10">
    <source>
        <dbReference type="EMBL" id="KAJ1976513.1"/>
    </source>
</evidence>
<comment type="caution">
    <text evidence="10">The sequence shown here is derived from an EMBL/GenBank/DDBJ whole genome shotgun (WGS) entry which is preliminary data.</text>
</comment>
<name>A0A9W8ECN9_9FUNG</name>
<feature type="compositionally biased region" description="Low complexity" evidence="8">
    <location>
        <begin position="173"/>
        <end position="182"/>
    </location>
</feature>
<feature type="compositionally biased region" description="Polar residues" evidence="8">
    <location>
        <begin position="1178"/>
        <end position="1194"/>
    </location>
</feature>
<dbReference type="PROSITE" id="PS50297">
    <property type="entry name" value="ANK_REP_REGION"/>
    <property type="match status" value="2"/>
</dbReference>
<evidence type="ECO:0000256" key="7">
    <source>
        <dbReference type="PROSITE-ProRule" id="PRU00091"/>
    </source>
</evidence>
<protein>
    <recommendedName>
        <fullName evidence="9">FYVE-type domain-containing protein</fullName>
    </recommendedName>
</protein>
<keyword evidence="1" id="KW-0479">Metal-binding</keyword>
<feature type="region of interest" description="Disordered" evidence="8">
    <location>
        <begin position="1695"/>
        <end position="1733"/>
    </location>
</feature>
<feature type="region of interest" description="Disordered" evidence="8">
    <location>
        <begin position="603"/>
        <end position="676"/>
    </location>
</feature>
<feature type="compositionally biased region" description="Low complexity" evidence="8">
    <location>
        <begin position="880"/>
        <end position="891"/>
    </location>
</feature>
<evidence type="ECO:0000256" key="3">
    <source>
        <dbReference type="ARBA" id="ARBA00022771"/>
    </source>
</evidence>
<dbReference type="SUPFAM" id="SSF57903">
    <property type="entry name" value="FYVE/PHD zinc finger"/>
    <property type="match status" value="1"/>
</dbReference>
<keyword evidence="4" id="KW-0862">Zinc</keyword>
<evidence type="ECO:0000256" key="2">
    <source>
        <dbReference type="ARBA" id="ARBA00022737"/>
    </source>
</evidence>
<feature type="region of interest" description="Disordered" evidence="8">
    <location>
        <begin position="1340"/>
        <end position="1470"/>
    </location>
</feature>
<feature type="compositionally biased region" description="Low complexity" evidence="8">
    <location>
        <begin position="1709"/>
        <end position="1733"/>
    </location>
</feature>
<dbReference type="PROSITE" id="PS50178">
    <property type="entry name" value="ZF_FYVE"/>
    <property type="match status" value="1"/>
</dbReference>
<feature type="compositionally biased region" description="Polar residues" evidence="8">
    <location>
        <begin position="83"/>
        <end position="106"/>
    </location>
</feature>
<dbReference type="PROSITE" id="PS50088">
    <property type="entry name" value="ANK_REPEAT"/>
    <property type="match status" value="3"/>
</dbReference>
<dbReference type="SMART" id="SM00248">
    <property type="entry name" value="ANK"/>
    <property type="match status" value="4"/>
</dbReference>
<feature type="region of interest" description="Disordered" evidence="8">
    <location>
        <begin position="1008"/>
        <end position="1077"/>
    </location>
</feature>
<dbReference type="SMART" id="SM00064">
    <property type="entry name" value="FYVE"/>
    <property type="match status" value="1"/>
</dbReference>
<organism evidence="10 11">
    <name type="scientific">Dimargaris verticillata</name>
    <dbReference type="NCBI Taxonomy" id="2761393"/>
    <lineage>
        <taxon>Eukaryota</taxon>
        <taxon>Fungi</taxon>
        <taxon>Fungi incertae sedis</taxon>
        <taxon>Zoopagomycota</taxon>
        <taxon>Kickxellomycotina</taxon>
        <taxon>Dimargaritomycetes</taxon>
        <taxon>Dimargaritales</taxon>
        <taxon>Dimargaritaceae</taxon>
        <taxon>Dimargaris</taxon>
    </lineage>
</organism>
<feature type="compositionally biased region" description="Low complexity" evidence="8">
    <location>
        <begin position="614"/>
        <end position="625"/>
    </location>
</feature>
<dbReference type="Gene3D" id="3.30.40.10">
    <property type="entry name" value="Zinc/RING finger domain, C3HC4 (zinc finger)"/>
    <property type="match status" value="1"/>
</dbReference>
<gene>
    <name evidence="10" type="ORF">H4R34_003954</name>
</gene>
<dbReference type="InterPro" id="IPR000306">
    <property type="entry name" value="Znf_FYVE"/>
</dbReference>
<dbReference type="EMBL" id="JANBQB010000424">
    <property type="protein sequence ID" value="KAJ1976513.1"/>
    <property type="molecule type" value="Genomic_DNA"/>
</dbReference>
<evidence type="ECO:0000256" key="8">
    <source>
        <dbReference type="SAM" id="MobiDB-lite"/>
    </source>
</evidence>
<keyword evidence="5 6" id="KW-0040">ANK repeat</keyword>
<dbReference type="InterPro" id="IPR017455">
    <property type="entry name" value="Znf_FYVE-rel"/>
</dbReference>
<dbReference type="Proteomes" id="UP001151582">
    <property type="component" value="Unassembled WGS sequence"/>
</dbReference>
<evidence type="ECO:0000313" key="11">
    <source>
        <dbReference type="Proteomes" id="UP001151582"/>
    </source>
</evidence>
<feature type="compositionally biased region" description="Polar residues" evidence="8">
    <location>
        <begin position="630"/>
        <end position="655"/>
    </location>
</feature>
<feature type="region of interest" description="Disordered" evidence="8">
    <location>
        <begin position="764"/>
        <end position="899"/>
    </location>
</feature>
<feature type="domain" description="FYVE-type" evidence="9">
    <location>
        <begin position="1261"/>
        <end position="1298"/>
    </location>
</feature>
<feature type="compositionally biased region" description="Low complexity" evidence="8">
    <location>
        <begin position="1432"/>
        <end position="1448"/>
    </location>
</feature>
<dbReference type="SUPFAM" id="SSF48403">
    <property type="entry name" value="Ankyrin repeat"/>
    <property type="match status" value="1"/>
</dbReference>
<dbReference type="InterPro" id="IPR013083">
    <property type="entry name" value="Znf_RING/FYVE/PHD"/>
</dbReference>
<keyword evidence="2" id="KW-0677">Repeat</keyword>
<proteinExistence type="predicted"/>
<dbReference type="InterPro" id="IPR002110">
    <property type="entry name" value="Ankyrin_rpt"/>
</dbReference>
<dbReference type="Pfam" id="PF13637">
    <property type="entry name" value="Ank_4"/>
    <property type="match status" value="1"/>
</dbReference>
<feature type="repeat" description="ANK" evidence="6">
    <location>
        <begin position="196"/>
        <end position="219"/>
    </location>
</feature>
<feature type="compositionally biased region" description="Pro residues" evidence="8">
    <location>
        <begin position="70"/>
        <end position="80"/>
    </location>
</feature>
<evidence type="ECO:0000256" key="1">
    <source>
        <dbReference type="ARBA" id="ARBA00022723"/>
    </source>
</evidence>
<evidence type="ECO:0000256" key="5">
    <source>
        <dbReference type="ARBA" id="ARBA00023043"/>
    </source>
</evidence>
<feature type="repeat" description="ANK" evidence="6">
    <location>
        <begin position="263"/>
        <end position="296"/>
    </location>
</feature>
<keyword evidence="3 7" id="KW-0863">Zinc-finger</keyword>
<feature type="region of interest" description="Disordered" evidence="8">
    <location>
        <begin position="58"/>
        <end position="127"/>
    </location>
</feature>
<feature type="compositionally biased region" description="Polar residues" evidence="8">
    <location>
        <begin position="1009"/>
        <end position="1048"/>
    </location>
</feature>
<dbReference type="InterPro" id="IPR051631">
    <property type="entry name" value="Ankyrin-KH/SAM_domain"/>
</dbReference>
<feature type="compositionally biased region" description="Low complexity" evidence="8">
    <location>
        <begin position="800"/>
        <end position="809"/>
    </location>
</feature>
<reference evidence="10" key="1">
    <citation type="submission" date="2022-07" db="EMBL/GenBank/DDBJ databases">
        <title>Phylogenomic reconstructions and comparative analyses of Kickxellomycotina fungi.</title>
        <authorList>
            <person name="Reynolds N.K."/>
            <person name="Stajich J.E."/>
            <person name="Barry K."/>
            <person name="Grigoriev I.V."/>
            <person name="Crous P."/>
            <person name="Smith M.E."/>
        </authorList>
    </citation>
    <scope>NUCLEOTIDE SEQUENCE</scope>
    <source>
        <strain evidence="10">RSA 567</strain>
    </source>
</reference>
<dbReference type="PANTHER" id="PTHR23206">
    <property type="entry name" value="MASK PROTEIN"/>
    <property type="match status" value="1"/>
</dbReference>
<feature type="repeat" description="ANK" evidence="6">
    <location>
        <begin position="230"/>
        <end position="262"/>
    </location>
</feature>
<feature type="compositionally biased region" description="Polar residues" evidence="8">
    <location>
        <begin position="1696"/>
        <end position="1705"/>
    </location>
</feature>
<evidence type="ECO:0000259" key="9">
    <source>
        <dbReference type="PROSITE" id="PS50178"/>
    </source>
</evidence>
<feature type="compositionally biased region" description="Basic and acidic residues" evidence="8">
    <location>
        <begin position="784"/>
        <end position="799"/>
    </location>
</feature>
<feature type="non-terminal residue" evidence="10">
    <location>
        <position position="1762"/>
    </location>
</feature>
<evidence type="ECO:0000256" key="6">
    <source>
        <dbReference type="PROSITE-ProRule" id="PRU00023"/>
    </source>
</evidence>
<dbReference type="Gene3D" id="1.25.40.20">
    <property type="entry name" value="Ankyrin repeat-containing domain"/>
    <property type="match status" value="2"/>
</dbReference>
<dbReference type="PANTHER" id="PTHR23206:SF7">
    <property type="entry name" value="PROTEIN KINASE DOMAIN-CONTAINING PROTEIN"/>
    <property type="match status" value="1"/>
</dbReference>
<dbReference type="InterPro" id="IPR036770">
    <property type="entry name" value="Ankyrin_rpt-contain_sf"/>
</dbReference>
<sequence>MTDASFSTITFPELTAESRRVLATLPEFVRAPVPGEIHSFYGDAHNSVVHLPSLHLPRAKPAKGTLPTIHPQPSPGPTPPTLSRASSTTGLSQHLSPNDPSQTQSPARLRPVLPPRGPLRQAEPDTTVKAAQRFAPTVSQLCQAAEVGGLAALQDLLARSRALSKTETEGSHAHSPAPSNPSLYTVLTAGSANTATGMAPLHYAAKRGHLEIVQWLVDHARVAVDQCDREGETALLKSAYQGHFAVVRYLLQRRADVQHADKDGWTTLHNASSRGDVKLVRWLCEKAGAEVDVQNSQGYTPLMNAAAMGHTLVAKYLLLRVHANPLLRSTSGETAYDVAAAAVAHSGPQYLCEVLAAAERSWRQRLEVPDASSATLALNANSDVLPSLGPSPTVYFTHDQVTQLLAHHHTVVITVFENQRANASSVLGGYLLRPFSQPKFSVEVLRRDDPYMPPWCLMDGTPCTLNMVHLPPTRPDSNRHPLVSPDLMPNADLTEPNTAPSDWYWLTDWVVDLSHPQAHPTDGWQYARAFTLYDVYWVPEPKTALLSHLPPPRLLEPPRDQAIHSWPGIPFHKLAPPSAHSWVRRRRWVRVLKRKIDLANITAAVTPPSPSPSGPRTSPSTSSAPFHSPASLSNPTPPTMTSSMGSLTKTPTDNDASAISPHPSSHHRPAMPNGITASPHAVLASYSVSSGTASPSGAPKHLAAYSPAFSHSPEVRTMSMDAGSGASSRTMSPALGRRSSHRASLQPPADYIARAQALLSPRSRDSFEFVPSPSRPHRTTVAAMRRESEKDEAGLDWSRRSSFASSLLLQPVPESPQSAKSIKGKEPDFSPGNDDDAGDGGMSGSGTGSLAELTSANSFRQAPVALLPPPVPLRRSMTTPSPWQQQPSLQLNSDTGSPRNPNFFQGFSPPPTALMLRRSSTQSLSQMHALAARATGPQSPEILEDKLNTVQSSISILMHGIKSDPVESRRRVASQLLADYSTYASQIHSQLRKVEKDLKEEIQGALNETLVSPTPSDSPSLSNGHLSAGSVSATGKSTPSTTANSRHPSPNMRLAGADKPSSDPLKARHLPKAAAASDGASIQALRRIINPNVVDNPTQFAGQLGDMGDRACTHGSGCRKGYSRPFPQQDFSASRLSADPWARMQVYSCDAAVLAMPTDTKSALHRRTTLPLAMAAPASSQTPVSPRANTVSSELSHRHAEVTDGRSEVTFSSDAVSLQVPSDIEPAIPAQAQVSSEPTTESPFDMNLIRQCLPASAWEPDDDAADCPYCSRRFTLFFRRHHCRHCGLVVCDLCSSHRDWLIRPEIWEARRLYQSPPPWSPGSPPPPAASQRTIQQPLSLGSRALPPNGPVRTTELDTEPPRSAGSVTEPPPAAVPASPTMTAPDASTSVPGPPLPLTHQAMAASQPNFTIGNPPLDSPTPSSPQSMAPAVTAPFPLLPSAAAPSTSTVHSPELLTATGHPTGGDTAATLSSIPSPLQFPPEAYDIYRVCDRCHAGLAHVPPYAFQQSFWPSARDPSASSAAGSNAFWPAYTMAGSELPTLTPALFGPAVGSSVGGMLDPCRMGPPFLGHHRNLGSRIPELLFPFGSTHRPVGAPSTNPSAQVSAARPYQHPNASETSLMLECPVCNTRLDLLSHDKGVQEQHVRQCLESTSPPIQPVLRYVAYRLKAPSPSPPPVAITTGAAAVEDVATHEADGITNSQENPSVNDVPLNESLLPSSLPESEPVSPSAPSSKPINTLIGQECTICFEEFEPGQIVARLSCL</sequence>
<feature type="region of interest" description="Disordered" evidence="8">
    <location>
        <begin position="1174"/>
        <end position="1208"/>
    </location>
</feature>
<keyword evidence="11" id="KW-1185">Reference proteome</keyword>
<feature type="region of interest" description="Disordered" evidence="8">
    <location>
        <begin position="164"/>
        <end position="185"/>
    </location>
</feature>
<dbReference type="GO" id="GO:0008270">
    <property type="term" value="F:zinc ion binding"/>
    <property type="evidence" value="ECO:0007669"/>
    <property type="project" value="UniProtKB-KW"/>
</dbReference>
<dbReference type="Pfam" id="PF12796">
    <property type="entry name" value="Ank_2"/>
    <property type="match status" value="1"/>
</dbReference>
<dbReference type="GO" id="GO:0005737">
    <property type="term" value="C:cytoplasm"/>
    <property type="evidence" value="ECO:0007669"/>
    <property type="project" value="TreeGrafter"/>
</dbReference>
<dbReference type="OrthoDB" id="660555at2759"/>
<accession>A0A9W8ECN9</accession>
<feature type="compositionally biased region" description="Polar residues" evidence="8">
    <location>
        <begin position="1379"/>
        <end position="1390"/>
    </location>
</feature>